<dbReference type="PANTHER" id="PTHR42678">
    <property type="entry name" value="AMIDASE"/>
    <property type="match status" value="1"/>
</dbReference>
<gene>
    <name evidence="4" type="ORF">SAMN04488038_101391</name>
</gene>
<sequence>MKRLLLALATVFTTVQAQAAFKLEEATIPQIQQAILNKEITSTKLVELYLARIKAYNGACVAQPNGILGPISTIANAGQINALVTLNLRPQRRQQWGFDERKARSLTDKSDADPKMPDALEVASAQDAEFARTGKLSGPLHGVVMAIKDQYDTFDMRTTAGADVPYANDRPPDDATFVERLRKSGAIILAKSNLGEYASGIPRSSYGGTFCNPYDTERSPRGSSSGSGSAVGANLVTCAIAEESGSSIRGPASAASAVGIAGTQELVSRDGMVQHGINTRTGPICRTVADAARVLDVIAGYDPKDELTAFSIGRMPKSGYLSAAEPGSLKGLRIGVLREYMNKKLFTKADEQSIDLVAKGVEDLKALGATVVDPGPEGALFTSCLRRLVPELDNKLFTKRFPELFPVDAKGSPVGDHTAKLLELRMDPGKVPDKLTLRDFGPSAPDGQNKYMMNLYLAERGDARIRSNADLIAWSSFHQDPQFPDRKKGRERAEEVKEYNMSERILRRFAVQQAVLACMAEQQLDALVYPTSNLPPTKLGAPQGPAINGRSGGGVWTFLGAQGFPAITVPAGYTTEVYDLVRDPTAPKTPDSAWEGGGGGEGRLAGDERTRLIGPIKARLPVGIDFLGKPFDEPTLLRIAAAYEARTHHRRPPTGFGPLAGEP</sequence>
<keyword evidence="2" id="KW-0732">Signal</keyword>
<dbReference type="OrthoDB" id="9811471at2"/>
<evidence type="ECO:0000313" key="4">
    <source>
        <dbReference type="EMBL" id="SEP75603.1"/>
    </source>
</evidence>
<keyword evidence="5" id="KW-1185">Reference proteome</keyword>
<organism evidence="4 5">
    <name type="scientific">Solimonas aquatica</name>
    <dbReference type="NCBI Taxonomy" id="489703"/>
    <lineage>
        <taxon>Bacteria</taxon>
        <taxon>Pseudomonadati</taxon>
        <taxon>Pseudomonadota</taxon>
        <taxon>Gammaproteobacteria</taxon>
        <taxon>Nevskiales</taxon>
        <taxon>Nevskiaceae</taxon>
        <taxon>Solimonas</taxon>
    </lineage>
</organism>
<dbReference type="STRING" id="489703.SAMN04488038_101391"/>
<protein>
    <submittedName>
        <fullName evidence="4">Amidase</fullName>
    </submittedName>
</protein>
<evidence type="ECO:0000313" key="5">
    <source>
        <dbReference type="Proteomes" id="UP000199233"/>
    </source>
</evidence>
<accession>A0A1H9AGR9</accession>
<dbReference type="Proteomes" id="UP000199233">
    <property type="component" value="Unassembled WGS sequence"/>
</dbReference>
<feature type="domain" description="Amidase" evidence="3">
    <location>
        <begin position="117"/>
        <end position="375"/>
    </location>
</feature>
<dbReference type="InterPro" id="IPR023631">
    <property type="entry name" value="Amidase_dom"/>
</dbReference>
<dbReference type="InterPro" id="IPR036928">
    <property type="entry name" value="AS_sf"/>
</dbReference>
<dbReference type="PANTHER" id="PTHR42678:SF34">
    <property type="entry name" value="OS04G0183300 PROTEIN"/>
    <property type="match status" value="1"/>
</dbReference>
<dbReference type="EMBL" id="FOFS01000001">
    <property type="protein sequence ID" value="SEP75603.1"/>
    <property type="molecule type" value="Genomic_DNA"/>
</dbReference>
<evidence type="ECO:0000259" key="3">
    <source>
        <dbReference type="Pfam" id="PF01425"/>
    </source>
</evidence>
<dbReference type="Gene3D" id="3.90.1300.10">
    <property type="entry name" value="Amidase signature (AS) domain"/>
    <property type="match status" value="1"/>
</dbReference>
<feature type="region of interest" description="Disordered" evidence="1">
    <location>
        <begin position="584"/>
        <end position="605"/>
    </location>
</feature>
<feature type="domain" description="Amidase" evidence="3">
    <location>
        <begin position="492"/>
        <end position="637"/>
    </location>
</feature>
<evidence type="ECO:0000256" key="1">
    <source>
        <dbReference type="SAM" id="MobiDB-lite"/>
    </source>
</evidence>
<dbReference type="RefSeq" id="WP_093281208.1">
    <property type="nucleotide sequence ID" value="NZ_FOFS01000001.1"/>
</dbReference>
<name>A0A1H9AGR9_9GAMM</name>
<reference evidence="4 5" key="1">
    <citation type="submission" date="2016-10" db="EMBL/GenBank/DDBJ databases">
        <authorList>
            <person name="de Groot N.N."/>
        </authorList>
    </citation>
    <scope>NUCLEOTIDE SEQUENCE [LARGE SCALE GENOMIC DNA]</scope>
    <source>
        <strain evidence="4 5">DSM 25927</strain>
    </source>
</reference>
<evidence type="ECO:0000256" key="2">
    <source>
        <dbReference type="SAM" id="SignalP"/>
    </source>
</evidence>
<dbReference type="SUPFAM" id="SSF75304">
    <property type="entry name" value="Amidase signature (AS) enzymes"/>
    <property type="match status" value="1"/>
</dbReference>
<proteinExistence type="predicted"/>
<feature type="chain" id="PRO_5011611418" evidence="2">
    <location>
        <begin position="20"/>
        <end position="663"/>
    </location>
</feature>
<dbReference type="Pfam" id="PF01425">
    <property type="entry name" value="Amidase"/>
    <property type="match status" value="2"/>
</dbReference>
<dbReference type="AlphaFoldDB" id="A0A1H9AGR9"/>
<feature type="signal peptide" evidence="2">
    <location>
        <begin position="1"/>
        <end position="19"/>
    </location>
</feature>